<feature type="chain" id="PRO_5006991218" description="Serine protease" evidence="6">
    <location>
        <begin position="30"/>
        <end position="294"/>
    </location>
</feature>
<accession>D5UZ49</accession>
<name>D5UZ49_TSUPD</name>
<evidence type="ECO:0000313" key="9">
    <source>
        <dbReference type="Proteomes" id="UP000001213"/>
    </source>
</evidence>
<evidence type="ECO:0000256" key="3">
    <source>
        <dbReference type="ARBA" id="ARBA00022729"/>
    </source>
</evidence>
<dbReference type="InterPro" id="IPR001254">
    <property type="entry name" value="Trypsin_dom"/>
</dbReference>
<evidence type="ECO:0000256" key="2">
    <source>
        <dbReference type="ARBA" id="ARBA00022670"/>
    </source>
</evidence>
<dbReference type="EC" id="3.4.21.-" evidence="6"/>
<keyword evidence="3 6" id="KW-0732">Signal</keyword>
<keyword evidence="5 6" id="KW-0720">Serine protease</keyword>
<evidence type="ECO:0000256" key="1">
    <source>
        <dbReference type="ARBA" id="ARBA00008764"/>
    </source>
</evidence>
<protein>
    <recommendedName>
        <fullName evidence="6">Serine protease</fullName>
        <ecNumber evidence="6">3.4.21.-</ecNumber>
    </recommendedName>
</protein>
<keyword evidence="9" id="KW-1185">Reference proteome</keyword>
<dbReference type="InterPro" id="IPR000126">
    <property type="entry name" value="V8_ser_AS"/>
</dbReference>
<dbReference type="KEGG" id="tpr:Tpau_4335"/>
<dbReference type="PANTHER" id="PTHR15462:SF8">
    <property type="entry name" value="SERINE PROTEASE"/>
    <property type="match status" value="1"/>
</dbReference>
<dbReference type="eggNOG" id="COG3591">
    <property type="taxonomic scope" value="Bacteria"/>
</dbReference>
<dbReference type="InterPro" id="IPR050966">
    <property type="entry name" value="Glutamyl_endopeptidase"/>
</dbReference>
<dbReference type="GO" id="GO:0006508">
    <property type="term" value="P:proteolysis"/>
    <property type="evidence" value="ECO:0007669"/>
    <property type="project" value="UniProtKB-KW"/>
</dbReference>
<evidence type="ECO:0000256" key="4">
    <source>
        <dbReference type="ARBA" id="ARBA00022801"/>
    </source>
</evidence>
<geneLocation type="plasmid" evidence="8 9">
    <name>pTpau01</name>
</geneLocation>
<dbReference type="EMBL" id="CP001967">
    <property type="protein sequence ID" value="ADG80896.1"/>
    <property type="molecule type" value="Genomic_DNA"/>
</dbReference>
<evidence type="ECO:0000313" key="8">
    <source>
        <dbReference type="EMBL" id="ADG80896.1"/>
    </source>
</evidence>
<dbReference type="HOGENOM" id="CLU_073589_0_1_11"/>
<dbReference type="SUPFAM" id="SSF50494">
    <property type="entry name" value="Trypsin-like serine proteases"/>
    <property type="match status" value="1"/>
</dbReference>
<evidence type="ECO:0000256" key="5">
    <source>
        <dbReference type="ARBA" id="ARBA00022825"/>
    </source>
</evidence>
<keyword evidence="8" id="KW-0614">Plasmid</keyword>
<dbReference type="InterPro" id="IPR009003">
    <property type="entry name" value="Peptidase_S1_PA"/>
</dbReference>
<dbReference type="AlphaFoldDB" id="D5UZ49"/>
<reference evidence="8 9" key="2">
    <citation type="journal article" date="2011" name="Stand. Genomic Sci.">
        <title>Complete genome sequence of Tsukamurella paurometabola type strain (no. 33).</title>
        <authorList>
            <person name="Munk A.C."/>
            <person name="Lapidus A."/>
            <person name="Lucas S."/>
            <person name="Nolan M."/>
            <person name="Tice H."/>
            <person name="Cheng J.F."/>
            <person name="Del Rio T.G."/>
            <person name="Goodwin L."/>
            <person name="Pitluck S."/>
            <person name="Liolios K."/>
            <person name="Huntemann M."/>
            <person name="Ivanova N."/>
            <person name="Mavromatis K."/>
            <person name="Mikhailova N."/>
            <person name="Pati A."/>
            <person name="Chen A."/>
            <person name="Palaniappan K."/>
            <person name="Tapia R."/>
            <person name="Han C."/>
            <person name="Land M."/>
            <person name="Hauser L."/>
            <person name="Chang Y.J."/>
            <person name="Jeffries C.D."/>
            <person name="Brettin T."/>
            <person name="Yasawong M."/>
            <person name="Brambilla E.M."/>
            <person name="Rohde M."/>
            <person name="Sikorski J."/>
            <person name="Goker M."/>
            <person name="Detter J.C."/>
            <person name="Woyke T."/>
            <person name="Bristow J."/>
            <person name="Eisen J.A."/>
            <person name="Markowitz V."/>
            <person name="Hugenholtz P."/>
            <person name="Kyrpides N.C."/>
            <person name="Klenk H.P."/>
        </authorList>
    </citation>
    <scope>NUCLEOTIDE SEQUENCE [LARGE SCALE GENOMIC DNA]</scope>
    <source>
        <strain evidence="9">ATCC 8368 / DSM 20162 / CCUG 35730 / CIP 100753 / JCM 10117 / KCTC 9821 / NBRC 16120 / NCIMB 702349 / NCTC 13040</strain>
        <plasmid evidence="8">pTpau01</plasmid>
    </source>
</reference>
<reference evidence="9" key="1">
    <citation type="submission" date="2010-03" db="EMBL/GenBank/DDBJ databases">
        <title>The complete plasmid of Tsukamurella paurometabola DSM 20162.</title>
        <authorList>
            <consortium name="US DOE Joint Genome Institute (JGI-PGF)"/>
            <person name="Lucas S."/>
            <person name="Copeland A."/>
            <person name="Lapidus A."/>
            <person name="Glavina del Rio T."/>
            <person name="Dalin E."/>
            <person name="Tice H."/>
            <person name="Bruce D."/>
            <person name="Goodwin L."/>
            <person name="Pitluck S."/>
            <person name="Kyrpides N."/>
            <person name="Mavromatis K."/>
            <person name="Ivanova N."/>
            <person name="Mikhailova N."/>
            <person name="Munk A.C."/>
            <person name="Brettin T."/>
            <person name="Detter J.C."/>
            <person name="Tapia R."/>
            <person name="Han C."/>
            <person name="Larimer F."/>
            <person name="Land M."/>
            <person name="Hauser L."/>
            <person name="Markowitz V."/>
            <person name="Cheng J.-F."/>
            <person name="Hugenholtz P."/>
            <person name="Woyke T."/>
            <person name="Wu D."/>
            <person name="Jando M."/>
            <person name="Brambilla E."/>
            <person name="Klenk H.-P."/>
            <person name="Eisen J.A."/>
        </authorList>
    </citation>
    <scope>NUCLEOTIDE SEQUENCE [LARGE SCALE GENOMIC DNA]</scope>
    <source>
        <strain evidence="9">ATCC 8368 / DSM 20162 / CCUG 35730 / CIP 100753 / JCM 10117 / KCTC 9821 / NBRC 16120 / NCIMB 702349 / NCTC 13040</strain>
        <plasmid evidence="9">pTpau01</plasmid>
    </source>
</reference>
<dbReference type="PANTHER" id="PTHR15462">
    <property type="entry name" value="SERINE PROTEASE"/>
    <property type="match status" value="1"/>
</dbReference>
<evidence type="ECO:0000256" key="6">
    <source>
        <dbReference type="RuleBase" id="RU004296"/>
    </source>
</evidence>
<dbReference type="InterPro" id="IPR008256">
    <property type="entry name" value="Peptidase_S1B"/>
</dbReference>
<feature type="domain" description="Peptidase S1" evidence="7">
    <location>
        <begin position="93"/>
        <end position="275"/>
    </location>
</feature>
<dbReference type="PROSITE" id="PS00134">
    <property type="entry name" value="TRYPSIN_HIS"/>
    <property type="match status" value="1"/>
</dbReference>
<evidence type="ECO:0000259" key="7">
    <source>
        <dbReference type="Pfam" id="PF00089"/>
    </source>
</evidence>
<gene>
    <name evidence="8" type="ordered locus">Tpau_4335</name>
</gene>
<keyword evidence="2 6" id="KW-0645">Protease</keyword>
<dbReference type="PROSITE" id="PS00673">
    <property type="entry name" value="V8_SER"/>
    <property type="match status" value="1"/>
</dbReference>
<dbReference type="GO" id="GO:0004252">
    <property type="term" value="F:serine-type endopeptidase activity"/>
    <property type="evidence" value="ECO:0007669"/>
    <property type="project" value="InterPro"/>
</dbReference>
<organism evidence="8 9">
    <name type="scientific">Tsukamurella paurometabola (strain ATCC 8368 / DSM 20162 / CCUG 35730 / CIP 100753 / JCM 10117 / KCTC 9821 / NBRC 16120 / NCIMB 702349 / NCTC 13040)</name>
    <name type="common">Corynebacterium paurometabolum</name>
    <dbReference type="NCBI Taxonomy" id="521096"/>
    <lineage>
        <taxon>Bacteria</taxon>
        <taxon>Bacillati</taxon>
        <taxon>Actinomycetota</taxon>
        <taxon>Actinomycetes</taxon>
        <taxon>Mycobacteriales</taxon>
        <taxon>Tsukamurellaceae</taxon>
        <taxon>Tsukamurella</taxon>
    </lineage>
</organism>
<dbReference type="InterPro" id="IPR043504">
    <property type="entry name" value="Peptidase_S1_PA_chymotrypsin"/>
</dbReference>
<proteinExistence type="inferred from homology"/>
<feature type="signal peptide" evidence="6">
    <location>
        <begin position="1"/>
        <end position="29"/>
    </location>
</feature>
<dbReference type="Gene3D" id="2.40.10.10">
    <property type="entry name" value="Trypsin-like serine proteases"/>
    <property type="match status" value="2"/>
</dbReference>
<sequence>MRKIVIGAATLALLCLSFLSYTAASPALAAPVENDMVAPIGWKVASGAADVDHPLDSSGLVNPSGLSETSPSPGSQFDARTIIGPDDRGQIQNTRAFPYRAIGQATYDSGVLIGYVCSAWLASADTLVTAGHCVHNLFDDGIVRNFAFSPARNGSLNPWGTVQAREIWTDKYYNIKSGRDWAVIKLAEPIGSTVGWLGMTKSTSISSSLGQQATITGYPADKPYGTQWSASGMIDNETPQYLQYTIDTFGGQSGSPLYRSARALGIHVSGTASHNSATKLSEPLFDVIVNLSRR</sequence>
<dbReference type="PRINTS" id="PR00839">
    <property type="entry name" value="V8PROTEASE"/>
</dbReference>
<dbReference type="Proteomes" id="UP000001213">
    <property type="component" value="Plasmid pTpau01"/>
</dbReference>
<dbReference type="InterPro" id="IPR018114">
    <property type="entry name" value="TRYPSIN_HIS"/>
</dbReference>
<keyword evidence="4 6" id="KW-0378">Hydrolase</keyword>
<comment type="similarity">
    <text evidence="1 6">Belongs to the peptidase S1B family.</text>
</comment>
<dbReference type="Pfam" id="PF00089">
    <property type="entry name" value="Trypsin"/>
    <property type="match status" value="1"/>
</dbReference>